<dbReference type="GO" id="GO:0007051">
    <property type="term" value="P:spindle organization"/>
    <property type="evidence" value="ECO:0007669"/>
    <property type="project" value="TreeGrafter"/>
</dbReference>
<dbReference type="GO" id="GO:0000922">
    <property type="term" value="C:spindle pole"/>
    <property type="evidence" value="ECO:0007669"/>
    <property type="project" value="TreeGrafter"/>
</dbReference>
<reference evidence="3" key="1">
    <citation type="journal article" date="2021" name="Microbiol. Resour. Announc.">
        <title>LGAAP: Leishmaniinae Genome Assembly and Annotation Pipeline.</title>
        <authorList>
            <person name="Almutairi H."/>
            <person name="Urbaniak M.D."/>
            <person name="Bates M.D."/>
            <person name="Jariyapan N."/>
            <person name="Kwakye-Nuako G."/>
            <person name="Thomaz-Soccol V."/>
            <person name="Al-Salem W.S."/>
            <person name="Dillon R.J."/>
            <person name="Bates P.A."/>
            <person name="Gatherer D."/>
        </authorList>
    </citation>
    <scope>NUCLEOTIDE SEQUENCE [LARGE SCALE GENOMIC DNA]</scope>
</reference>
<feature type="compositionally biased region" description="Low complexity" evidence="1">
    <location>
        <begin position="259"/>
        <end position="272"/>
    </location>
</feature>
<reference evidence="3" key="2">
    <citation type="journal article" date="2021" name="Sci. Data">
        <title>Chromosome-scale genome sequencing, assembly and annotation of six genomes from subfamily Leishmaniinae.</title>
        <authorList>
            <person name="Almutairi H."/>
            <person name="Urbaniak M.D."/>
            <person name="Bates M.D."/>
            <person name="Jariyapan N."/>
            <person name="Kwakye-Nuako G."/>
            <person name="Thomaz Soccol V."/>
            <person name="Al-Salem W.S."/>
            <person name="Dillon R.J."/>
            <person name="Bates P.A."/>
            <person name="Gatherer D."/>
        </authorList>
    </citation>
    <scope>NUCLEOTIDE SEQUENCE [LARGE SCALE GENOMIC DNA]</scope>
</reference>
<feature type="compositionally biased region" description="Low complexity" evidence="1">
    <location>
        <begin position="159"/>
        <end position="193"/>
    </location>
</feature>
<feature type="compositionally biased region" description="Polar residues" evidence="1">
    <location>
        <begin position="1598"/>
        <end position="1617"/>
    </location>
</feature>
<dbReference type="PROSITE" id="PS50096">
    <property type="entry name" value="IQ"/>
    <property type="match status" value="8"/>
</dbReference>
<feature type="region of interest" description="Disordered" evidence="1">
    <location>
        <begin position="1"/>
        <end position="212"/>
    </location>
</feature>
<dbReference type="PANTHER" id="PTHR22706:SF2">
    <property type="entry name" value="SFI1 SPINDLE BODY DOMAIN-CONTAINING PROTEIN"/>
    <property type="match status" value="1"/>
</dbReference>
<organism evidence="2 3">
    <name type="scientific">Leishmania orientalis</name>
    <dbReference type="NCBI Taxonomy" id="2249476"/>
    <lineage>
        <taxon>Eukaryota</taxon>
        <taxon>Discoba</taxon>
        <taxon>Euglenozoa</taxon>
        <taxon>Kinetoplastea</taxon>
        <taxon>Metakinetoplastina</taxon>
        <taxon>Trypanosomatida</taxon>
        <taxon>Trypanosomatidae</taxon>
        <taxon>Leishmaniinae</taxon>
        <taxon>Leishmania</taxon>
    </lineage>
</organism>
<feature type="region of interest" description="Disordered" evidence="1">
    <location>
        <begin position="1531"/>
        <end position="1553"/>
    </location>
</feature>
<evidence type="ECO:0000313" key="3">
    <source>
        <dbReference type="Proteomes" id="UP000674143"/>
    </source>
</evidence>
<dbReference type="InterPro" id="IPR000048">
    <property type="entry name" value="IQ_motif_EF-hand-BS"/>
</dbReference>
<feature type="compositionally biased region" description="Low complexity" evidence="1">
    <location>
        <begin position="134"/>
        <end position="151"/>
    </location>
</feature>
<dbReference type="PANTHER" id="PTHR22706">
    <property type="entry name" value="ASSEMBLY FACTOR FOR SPINDLE MICROTUBULES"/>
    <property type="match status" value="1"/>
</dbReference>
<proteinExistence type="predicted"/>
<feature type="compositionally biased region" description="Pro residues" evidence="1">
    <location>
        <begin position="367"/>
        <end position="377"/>
    </location>
</feature>
<feature type="region of interest" description="Disordered" evidence="1">
    <location>
        <begin position="246"/>
        <end position="272"/>
    </location>
</feature>
<accession>A0A836HBV7</accession>
<dbReference type="RefSeq" id="XP_067061957.1">
    <property type="nucleotide sequence ID" value="XM_067206020.1"/>
</dbReference>
<evidence type="ECO:0000256" key="1">
    <source>
        <dbReference type="SAM" id="MobiDB-lite"/>
    </source>
</evidence>
<keyword evidence="3" id="KW-1185">Reference proteome</keyword>
<comment type="caution">
    <text evidence="2">The sequence shown here is derived from an EMBL/GenBank/DDBJ whole genome shotgun (WGS) entry which is preliminary data.</text>
</comment>
<name>A0A836HBV7_9TRYP</name>
<feature type="compositionally biased region" description="Polar residues" evidence="1">
    <location>
        <begin position="117"/>
        <end position="128"/>
    </location>
</feature>
<dbReference type="GeneID" id="92359954"/>
<gene>
    <name evidence="2" type="ORF">LSCM4_04029</name>
</gene>
<feature type="compositionally biased region" description="Polar residues" evidence="1">
    <location>
        <begin position="1625"/>
        <end position="1647"/>
    </location>
</feature>
<evidence type="ECO:0000313" key="2">
    <source>
        <dbReference type="EMBL" id="KAG5474851.1"/>
    </source>
</evidence>
<dbReference type="InterPro" id="IPR051185">
    <property type="entry name" value="ASPM"/>
</dbReference>
<feature type="compositionally biased region" description="Basic and acidic residues" evidence="1">
    <location>
        <begin position="35"/>
        <end position="49"/>
    </location>
</feature>
<feature type="region of interest" description="Disordered" evidence="1">
    <location>
        <begin position="1586"/>
        <end position="1674"/>
    </location>
</feature>
<dbReference type="Gene3D" id="1.20.5.190">
    <property type="match status" value="2"/>
</dbReference>
<dbReference type="Pfam" id="PF00612">
    <property type="entry name" value="IQ"/>
    <property type="match status" value="5"/>
</dbReference>
<dbReference type="GO" id="GO:0005516">
    <property type="term" value="F:calmodulin binding"/>
    <property type="evidence" value="ECO:0007669"/>
    <property type="project" value="TreeGrafter"/>
</dbReference>
<dbReference type="EMBL" id="JAFHLR010000028">
    <property type="protein sequence ID" value="KAG5474851.1"/>
    <property type="molecule type" value="Genomic_DNA"/>
</dbReference>
<dbReference type="SMART" id="SM00015">
    <property type="entry name" value="IQ"/>
    <property type="match status" value="11"/>
</dbReference>
<dbReference type="GO" id="GO:0051295">
    <property type="term" value="P:establishment of meiotic spindle localization"/>
    <property type="evidence" value="ECO:0007669"/>
    <property type="project" value="TreeGrafter"/>
</dbReference>
<sequence length="1755" mass="192019">MLTATQPKQVVLHDARNALASPEKAADVAGPADSVGREAELREPKKGERGSSAFRGGGPLPPIHARVASASETAVVSRPRKQRPLSGRQGPQRGFVSDGQAFPTTLPAMANLPDLHPSTTSGVNTTWRSGDEQLSPSLSPAPGRSLSSGRSSARHRRAQASPPRQARQPTVGLKGPRAISARAGASGRTAGRPLSSQASRRTGLKSLKQQVETDEATADRLMKAGHTGGALVLLSRTLKSVQDYQVTSNTGHSPSGAVGSAASERASPAAAAPGPLGAAWAMKTVQRLAEAYTTIANNAGVRSHTAAEPIEVQEAYFQAAMRYVVKNSTEDLFVEWTRDSAAPADERRSPHPPQQRQQRRRPAKSPALPPTREPPSCFPSSCVRKSRGADQQQRHQPAMVRRLLRCAVRMNAAVCLGDGTTPGGQASIVYELLKALAESDGVWSMTVLYNVAVAFLRVGSYDDAAEAIARFMELSWHYLEWAQRLREADDGGDASSAAAAAHTHAALQLIRGHHFVAAMAAWCEPHGPTELYHCELASACAERYLSGTDRAQRECQRRLAAAQARAIVPSSAAEVNTMAAADEPPTRLLLPYVTQDLILSCPSSATAAVMGGVASTTVTVHELAEALTISPSFSASLPVEVRAYVREVQKGASLRYWASAAVRAGASRPLLSAAVAASTATPMPPILVALLSHTEEGEGAWVRQSWMMSPARRDAADDVSSPLRRLFSAAATAGTGAASTHALAPLRLDVALGEHANVSTALIKTTAPAPHHELGAFSGAASPCKPSKPAPLFVTRLPSSAYDRYRRLRDGIVTQLENEEQIAQQEASVIDGSLPLAVTWDEEGPRSSATVSPTCLSADAVAAHSRVRRVTALFVGASSAATSPAASVSREDRGGAFTGAFNVAEEEAVEYSSARSNVTAASLDPTLLAVPVRPSELLRQLDWETEVRYSRLIADPLADLRRVASTCVQAWWRMQLARQARRRRAADVETRLRRDAAAARIQSVYWRSKECAPAKEELHRRRAHRERVRCVSIVQAFVLQRASVEVWGRACLVWYKALVLQRETEARRAAAAVTLQSWWRMHMARRRLCDSVAAAVRLQCAWRCSLARCELRTRRVHRRLAQEQWRYERLPQIIFVQRWWRACRSLWTVGDLLCRLQRTLEAYLVAQQSDYDTAMRTHLRSVENVEAAMRCVLAVLAGAQDRHRLAQLATHARVRRHAVHRFVLRRRGREELQQLRRDRAAALALQRRREEVAVATVILQSWVRTWLPRRRAARERVDKAHLQAQALKIWGAFRRHRARQALASERTQRRMLGVSRHLAEERNDAATRIQATWRMHRTQRELFDLLKFMLRDRHEYATAVQRRWRGHFARAVLAPQQEVRATESEARLQHRSVLQCSAARVQSFYRMYRIRSQLMRLGVLLPPTSMYCIAAARRIQTCWRTYAARQRVSRLWLQRSYARKQAQSHEALHAYATLIQATARSHLVRHRRLPRPEPASEALATATAATEVLVPRSPSVSGACAAAASSATSLHSATSSTRVTATAPTSPAPTKEPIAGVQTAATLIPSGCGAPVVAPASLCGFGDTPSVSPLVSVDAPTSRPTRMTKSCRSSASPSRPTGTPDEPLHSSQSDSTRSVRGTRRPITSLSKRSAAEPHQVAAASSETGRLAHSKKGSVSQTFANLADSKSDDQTTMSHPATHRSSVCSSSLCHHTSQEVKAVVRIQALWRGYRVRSTFEFYYEYYEETEEEEVAGEDSG</sequence>
<feature type="compositionally biased region" description="Low complexity" evidence="1">
    <location>
        <begin position="1531"/>
        <end position="1549"/>
    </location>
</feature>
<dbReference type="CDD" id="cd23767">
    <property type="entry name" value="IQCD"/>
    <property type="match status" value="2"/>
</dbReference>
<feature type="region of interest" description="Disordered" evidence="1">
    <location>
        <begin position="340"/>
        <end position="396"/>
    </location>
</feature>
<dbReference type="Proteomes" id="UP000674143">
    <property type="component" value="Unassembled WGS sequence"/>
</dbReference>
<protein>
    <submittedName>
        <fullName evidence="2">Uncharacterized protein</fullName>
    </submittedName>
</protein>
<dbReference type="KEGG" id="loi:92359954"/>
<dbReference type="GO" id="GO:0000278">
    <property type="term" value="P:mitotic cell cycle"/>
    <property type="evidence" value="ECO:0007669"/>
    <property type="project" value="TreeGrafter"/>
</dbReference>